<evidence type="ECO:0000256" key="4">
    <source>
        <dbReference type="ARBA" id="ARBA00022676"/>
    </source>
</evidence>
<reference evidence="15 16" key="1">
    <citation type="journal article" date="2018" name="Nat. Ecol. Evol.">
        <title>Shark genomes provide insights into elasmobranch evolution and the origin of vertebrates.</title>
        <authorList>
            <person name="Hara Y"/>
            <person name="Yamaguchi K"/>
            <person name="Onimaru K"/>
            <person name="Kadota M"/>
            <person name="Koyanagi M"/>
            <person name="Keeley SD"/>
            <person name="Tatsumi K"/>
            <person name="Tanaka K"/>
            <person name="Motone F"/>
            <person name="Kageyama Y"/>
            <person name="Nozu R"/>
            <person name="Adachi N"/>
            <person name="Nishimura O"/>
            <person name="Nakagawa R"/>
            <person name="Tanegashima C"/>
            <person name="Kiyatake I"/>
            <person name="Matsumoto R"/>
            <person name="Murakumo K"/>
            <person name="Nishida K"/>
            <person name="Terakita A"/>
            <person name="Kuratani S"/>
            <person name="Sato K"/>
            <person name="Hyodo S Kuraku.S."/>
        </authorList>
    </citation>
    <scope>NUCLEOTIDE SEQUENCE [LARGE SCALE GENOMIC DNA]</scope>
</reference>
<evidence type="ECO:0000256" key="3">
    <source>
        <dbReference type="ARBA" id="ARBA00008919"/>
    </source>
</evidence>
<gene>
    <name evidence="15" type="ORF">chiPu_0003166</name>
</gene>
<protein>
    <recommendedName>
        <fullName evidence="12">Fucosyltransferase</fullName>
        <ecNumber evidence="12">2.4.1.-</ecNumber>
    </recommendedName>
</protein>
<comment type="subcellular location">
    <subcellularLocation>
        <location evidence="12">Golgi apparatus</location>
        <location evidence="12">Golgi stack membrane</location>
        <topology evidence="12">Single-pass type II membrane protein</topology>
    </subcellularLocation>
    <subcellularLocation>
        <location evidence="1">Membrane</location>
        <topology evidence="1">Single-pass membrane protein</topology>
    </subcellularLocation>
</comment>
<evidence type="ECO:0000313" key="16">
    <source>
        <dbReference type="Proteomes" id="UP000287033"/>
    </source>
</evidence>
<evidence type="ECO:0000313" key="15">
    <source>
        <dbReference type="EMBL" id="GCC24764.1"/>
    </source>
</evidence>
<feature type="domain" description="Fucosyltransferase N-terminal" evidence="14">
    <location>
        <begin position="49"/>
        <end position="157"/>
    </location>
</feature>
<evidence type="ECO:0000259" key="13">
    <source>
        <dbReference type="Pfam" id="PF00852"/>
    </source>
</evidence>
<dbReference type="PANTHER" id="PTHR11929">
    <property type="entry name" value="ALPHA- 1,3 -FUCOSYLTRANSFERASE"/>
    <property type="match status" value="1"/>
</dbReference>
<organism evidence="15 16">
    <name type="scientific">Chiloscyllium punctatum</name>
    <name type="common">Brownbanded bambooshark</name>
    <name type="synonym">Hemiscyllium punctatum</name>
    <dbReference type="NCBI Taxonomy" id="137246"/>
    <lineage>
        <taxon>Eukaryota</taxon>
        <taxon>Metazoa</taxon>
        <taxon>Chordata</taxon>
        <taxon>Craniata</taxon>
        <taxon>Vertebrata</taxon>
        <taxon>Chondrichthyes</taxon>
        <taxon>Elasmobranchii</taxon>
        <taxon>Galeomorphii</taxon>
        <taxon>Galeoidea</taxon>
        <taxon>Orectolobiformes</taxon>
        <taxon>Hemiscylliidae</taxon>
        <taxon>Chiloscyllium</taxon>
    </lineage>
</organism>
<dbReference type="Pfam" id="PF17039">
    <property type="entry name" value="Glyco_tran_10_N"/>
    <property type="match status" value="1"/>
</dbReference>
<keyword evidence="10" id="KW-0325">Glycoprotein</keyword>
<comment type="similarity">
    <text evidence="3 12">Belongs to the glycosyltransferase 10 family.</text>
</comment>
<sequence>MAVLHLCTLKTGKILAPLVVVLYLLQLLINCYISQVIWSGKNYKKIPEPLIILVWHWPFHGNSTLREDACPDLYDVANCILTHNRSMFDRADVVVFHHRELQVKSSSLPQLARPPNQKWLWVSLESPTNTKRIHPFNGHFNWTMTYRTDSDIFIPYGTLLPRKQSDQVTNFLMPRKSHLSTWVVSNYHKNSLRAKVHANLSRHMPIDVFGRAAGKFLPSEMLLPTISRYAFYMAFENSIHTDYITEKLWRNAFMAGSIPVVLGPPRANYERFVPPDSFIHVNDFASKKELARFLMDLRENSTRYEQYFNWRKKFVVKLNTNWTERFCSICTNFYSLPPSKVYHNLHDWFHQ</sequence>
<dbReference type="EC" id="2.4.1.-" evidence="12"/>
<dbReference type="Proteomes" id="UP000287033">
    <property type="component" value="Unassembled WGS sequence"/>
</dbReference>
<feature type="domain" description="Fucosyltransferase C-terminal" evidence="13">
    <location>
        <begin position="174"/>
        <end position="348"/>
    </location>
</feature>
<evidence type="ECO:0000256" key="6">
    <source>
        <dbReference type="ARBA" id="ARBA00022692"/>
    </source>
</evidence>
<evidence type="ECO:0000256" key="1">
    <source>
        <dbReference type="ARBA" id="ARBA00004167"/>
    </source>
</evidence>
<evidence type="ECO:0000256" key="7">
    <source>
        <dbReference type="ARBA" id="ARBA00022968"/>
    </source>
</evidence>
<dbReference type="AlphaFoldDB" id="A0A401S304"/>
<evidence type="ECO:0000256" key="10">
    <source>
        <dbReference type="ARBA" id="ARBA00023180"/>
    </source>
</evidence>
<dbReference type="InterPro" id="IPR031481">
    <property type="entry name" value="Glyco_tran_10_N"/>
</dbReference>
<keyword evidence="7" id="KW-0735">Signal-anchor</keyword>
<name>A0A401S304_CHIPU</name>
<dbReference type="InterPro" id="IPR038577">
    <property type="entry name" value="GT10-like_C_sf"/>
</dbReference>
<keyword evidence="8 12" id="KW-1133">Transmembrane helix</keyword>
<evidence type="ECO:0000256" key="11">
    <source>
        <dbReference type="ARBA" id="ARBA00036481"/>
    </source>
</evidence>
<comment type="pathway">
    <text evidence="2">Protein modification; protein glycosylation.</text>
</comment>
<evidence type="ECO:0000259" key="14">
    <source>
        <dbReference type="Pfam" id="PF17039"/>
    </source>
</evidence>
<keyword evidence="16" id="KW-1185">Reference proteome</keyword>
<dbReference type="EMBL" id="BEZZ01000066">
    <property type="protein sequence ID" value="GCC24764.1"/>
    <property type="molecule type" value="Genomic_DNA"/>
</dbReference>
<dbReference type="GO" id="GO:0046920">
    <property type="term" value="F:alpha-(1-&gt;3)-fucosyltransferase activity"/>
    <property type="evidence" value="ECO:0007669"/>
    <property type="project" value="TreeGrafter"/>
</dbReference>
<evidence type="ECO:0000256" key="8">
    <source>
        <dbReference type="ARBA" id="ARBA00022989"/>
    </source>
</evidence>
<keyword evidence="5 12" id="KW-0808">Transferase</keyword>
<dbReference type="Pfam" id="PF00852">
    <property type="entry name" value="Glyco_transf_10"/>
    <property type="match status" value="1"/>
</dbReference>
<dbReference type="SUPFAM" id="SSF53756">
    <property type="entry name" value="UDP-Glycosyltransferase/glycogen phosphorylase"/>
    <property type="match status" value="1"/>
</dbReference>
<comment type="caution">
    <text evidence="15">The sequence shown here is derived from an EMBL/GenBank/DDBJ whole genome shotgun (WGS) entry which is preliminary data.</text>
</comment>
<dbReference type="GO" id="GO:0032580">
    <property type="term" value="C:Golgi cisterna membrane"/>
    <property type="evidence" value="ECO:0007669"/>
    <property type="project" value="UniProtKB-SubCell"/>
</dbReference>
<evidence type="ECO:0000256" key="9">
    <source>
        <dbReference type="ARBA" id="ARBA00023136"/>
    </source>
</evidence>
<evidence type="ECO:0000256" key="2">
    <source>
        <dbReference type="ARBA" id="ARBA00004922"/>
    </source>
</evidence>
<evidence type="ECO:0000256" key="12">
    <source>
        <dbReference type="RuleBase" id="RU003832"/>
    </source>
</evidence>
<proteinExistence type="inferred from homology"/>
<dbReference type="PANTHER" id="PTHR11929:SF12">
    <property type="entry name" value="ALPHA-(1,3)-FUCOSYLTRANSFERASE 7"/>
    <property type="match status" value="1"/>
</dbReference>
<dbReference type="OrthoDB" id="427096at2759"/>
<dbReference type="UniPathway" id="UPA00378"/>
<dbReference type="STRING" id="137246.A0A401S304"/>
<accession>A0A401S304</accession>
<evidence type="ECO:0000256" key="5">
    <source>
        <dbReference type="ARBA" id="ARBA00022679"/>
    </source>
</evidence>
<feature type="transmembrane region" description="Helical" evidence="12">
    <location>
        <begin position="14"/>
        <end position="38"/>
    </location>
</feature>
<comment type="catalytic activity">
    <reaction evidence="11">
        <text>an N-acetyl-alpha-neuraminyl-(2-&gt;3)-beta-D-galactosyl-(1-&gt;4)-N-acetyl-beta-D-glucosaminyl derivative + GDP-beta-L-fucose = an alpha-Neu5Ac-(2-&gt;3)-beta-D-Gal-(1-&gt;4)-[alpha-L-Fuc-(1-&gt;3)]-beta-D-GlcNAc derivative + GDP + H(+)</text>
        <dbReference type="Rhea" id="RHEA:56076"/>
        <dbReference type="ChEBI" id="CHEBI:15378"/>
        <dbReference type="ChEBI" id="CHEBI:57273"/>
        <dbReference type="ChEBI" id="CHEBI:58189"/>
        <dbReference type="ChEBI" id="CHEBI:136545"/>
        <dbReference type="ChEBI" id="CHEBI:139509"/>
    </reaction>
    <physiologicalReaction direction="left-to-right" evidence="11">
        <dbReference type="Rhea" id="RHEA:56077"/>
    </physiologicalReaction>
</comment>
<dbReference type="InterPro" id="IPR055270">
    <property type="entry name" value="Glyco_tran_10_C"/>
</dbReference>
<dbReference type="Gene3D" id="3.40.50.11660">
    <property type="entry name" value="Glycosyl transferase family 10, C-terminal domain"/>
    <property type="match status" value="1"/>
</dbReference>
<dbReference type="FunFam" id="3.40.50.11660:FF:000001">
    <property type="entry name" value="alpha-(1,3)-fucosyltransferase 9"/>
    <property type="match status" value="1"/>
</dbReference>
<dbReference type="OMA" id="CWVVSHY"/>
<keyword evidence="6 12" id="KW-0812">Transmembrane</keyword>
<dbReference type="InterPro" id="IPR001503">
    <property type="entry name" value="Glyco_trans_10"/>
</dbReference>
<keyword evidence="12" id="KW-0333">Golgi apparatus</keyword>
<keyword evidence="4 12" id="KW-0328">Glycosyltransferase</keyword>
<keyword evidence="9 12" id="KW-0472">Membrane</keyword>